<dbReference type="RefSeq" id="WP_117532864.1">
    <property type="nucleotide sequence ID" value="NZ_QUSM01000009.1"/>
</dbReference>
<dbReference type="AlphaFoldDB" id="A0A3E3DW64"/>
<organism evidence="1 2">
    <name type="scientific">Anaerofustis stercorihominis</name>
    <dbReference type="NCBI Taxonomy" id="214853"/>
    <lineage>
        <taxon>Bacteria</taxon>
        <taxon>Bacillati</taxon>
        <taxon>Bacillota</taxon>
        <taxon>Clostridia</taxon>
        <taxon>Eubacteriales</taxon>
        <taxon>Eubacteriaceae</taxon>
        <taxon>Anaerofustis</taxon>
    </lineage>
</organism>
<protein>
    <submittedName>
        <fullName evidence="1">Uncharacterized protein</fullName>
    </submittedName>
</protein>
<proteinExistence type="predicted"/>
<dbReference type="Proteomes" id="UP000261212">
    <property type="component" value="Unassembled WGS sequence"/>
</dbReference>
<name>A0A3E3DW64_9FIRM</name>
<dbReference type="Pfam" id="PF16784">
    <property type="entry name" value="HNHc_6"/>
    <property type="match status" value="1"/>
</dbReference>
<dbReference type="EMBL" id="QUSM01000009">
    <property type="protein sequence ID" value="RGD72928.1"/>
    <property type="molecule type" value="Genomic_DNA"/>
</dbReference>
<evidence type="ECO:0000313" key="1">
    <source>
        <dbReference type="EMBL" id="RGD72928.1"/>
    </source>
</evidence>
<dbReference type="InterPro" id="IPR041242">
    <property type="entry name" value="HNHc_6"/>
</dbReference>
<comment type="caution">
    <text evidence="1">The sequence shown here is derived from an EMBL/GenBank/DDBJ whole genome shotgun (WGS) entry which is preliminary data.</text>
</comment>
<sequence>MQGKIVKYKDNKLYIIAEYDNPYKFDKCGYRRVNIELLDNRSISKKQRKAIYALLGDIAEYTGYEVEDLKQLMKCWFLADRGGKEFSLSDVDMTTAWYFTDFLIDYCIENNVPCHESLSKYPKDIERYVYKCLLHKICCISGRKCELHHIDAIGMGRNRNEITHIGMRAMPLAPKYHIEVHNIGLKAFEKRYHVCGVKIDERIASVYSQIKK</sequence>
<accession>A0A3E3DW64</accession>
<gene>
    <name evidence="1" type="ORF">DW687_11855</name>
</gene>
<evidence type="ECO:0000313" key="2">
    <source>
        <dbReference type="Proteomes" id="UP000261212"/>
    </source>
</evidence>
<reference evidence="1 2" key="1">
    <citation type="submission" date="2018-08" db="EMBL/GenBank/DDBJ databases">
        <title>A genome reference for cultivated species of the human gut microbiota.</title>
        <authorList>
            <person name="Zou Y."/>
            <person name="Xue W."/>
            <person name="Luo G."/>
        </authorList>
    </citation>
    <scope>NUCLEOTIDE SEQUENCE [LARGE SCALE GENOMIC DNA]</scope>
    <source>
        <strain evidence="1 2">AM25-6</strain>
    </source>
</reference>